<dbReference type="InterPro" id="IPR037008">
    <property type="entry name" value="bc1_Rieske_TM_sf"/>
</dbReference>
<name>A0A8D2IT71_VARKO</name>
<reference evidence="4" key="1">
    <citation type="submission" date="2025-08" db="UniProtKB">
        <authorList>
            <consortium name="Ensembl"/>
        </authorList>
    </citation>
    <scope>IDENTIFICATION</scope>
</reference>
<reference evidence="4" key="2">
    <citation type="submission" date="2025-09" db="UniProtKB">
        <authorList>
            <consortium name="Ensembl"/>
        </authorList>
    </citation>
    <scope>IDENTIFICATION</scope>
</reference>
<dbReference type="FunFam" id="2.10.210.10:FF:000001">
    <property type="entry name" value="Cytochrome b-c1 complex subunit Rieske, mitochondrial"/>
    <property type="match status" value="1"/>
</dbReference>
<evidence type="ECO:0000313" key="4">
    <source>
        <dbReference type="Ensembl" id="ENSVKKP00000004338.1"/>
    </source>
</evidence>
<dbReference type="GO" id="GO:0008121">
    <property type="term" value="F:quinol-cytochrome-c reductase activity"/>
    <property type="evidence" value="ECO:0007669"/>
    <property type="project" value="InterPro"/>
</dbReference>
<sequence length="292" mass="32081">MLARANASRGGPCPYVAREGDRSEGEKEVAAAMLSVAARFGPFAPYLTAVGHAVPGPLKPLAPALAPAAAKLPPVDGKRPLLCHESLRGQAARGGLVATASLNAPASIRYVHNDATVPDFSEYRHPGVLDSTKSSQEFSENRKAFSYFITAASGVAVAYFAKNAVHKFVASMSASADVLAISKVEIKLDNIPEGKNMVFKWRGKPIFVRHRSQKEIERESEVPLTELRDPQHDLDRHHFLSLSPSPPFAMRTKNTEFPHLSIRTYLIAAAWRQRKLFTKQRHMVFHLLLQGL</sequence>
<protein>
    <submittedName>
        <fullName evidence="4">Uncharacterized protein</fullName>
    </submittedName>
</protein>
<dbReference type="Pfam" id="PF09165">
    <property type="entry name" value="Ubiq-Cytc-red_N"/>
    <property type="match status" value="1"/>
</dbReference>
<dbReference type="Gene3D" id="1.20.5.270">
    <property type="entry name" value="Ubiquinol cytochrome reductase, transmembrane domain"/>
    <property type="match status" value="1"/>
</dbReference>
<evidence type="ECO:0000259" key="2">
    <source>
        <dbReference type="Pfam" id="PF02921"/>
    </source>
</evidence>
<feature type="region of interest" description="Disordered" evidence="1">
    <location>
        <begin position="1"/>
        <end position="22"/>
    </location>
</feature>
<dbReference type="InterPro" id="IPR014349">
    <property type="entry name" value="Rieske_Fe-S_prot"/>
</dbReference>
<dbReference type="FunFam" id="1.20.5.270:FF:000001">
    <property type="entry name" value="Cytochrome b-c1 complex subunit Rieske, mitochondrial"/>
    <property type="match status" value="1"/>
</dbReference>
<dbReference type="GO" id="GO:0051537">
    <property type="term" value="F:2 iron, 2 sulfur cluster binding"/>
    <property type="evidence" value="ECO:0007669"/>
    <property type="project" value="InterPro"/>
</dbReference>
<proteinExistence type="predicted"/>
<evidence type="ECO:0000313" key="5">
    <source>
        <dbReference type="Proteomes" id="UP000694545"/>
    </source>
</evidence>
<dbReference type="InterPro" id="IPR015248">
    <property type="entry name" value="UQCRFS1_N"/>
</dbReference>
<dbReference type="AlphaFoldDB" id="A0A8D2IT71"/>
<dbReference type="Proteomes" id="UP000694545">
    <property type="component" value="Unplaced"/>
</dbReference>
<dbReference type="InterPro" id="IPR004192">
    <property type="entry name" value="Rieske_TM"/>
</dbReference>
<evidence type="ECO:0000259" key="3">
    <source>
        <dbReference type="Pfam" id="PF09165"/>
    </source>
</evidence>
<organism evidence="4 5">
    <name type="scientific">Varanus komodoensis</name>
    <name type="common">Komodo dragon</name>
    <dbReference type="NCBI Taxonomy" id="61221"/>
    <lineage>
        <taxon>Eukaryota</taxon>
        <taxon>Metazoa</taxon>
        <taxon>Chordata</taxon>
        <taxon>Craniata</taxon>
        <taxon>Vertebrata</taxon>
        <taxon>Euteleostomi</taxon>
        <taxon>Lepidosauria</taxon>
        <taxon>Squamata</taxon>
        <taxon>Bifurcata</taxon>
        <taxon>Unidentata</taxon>
        <taxon>Episquamata</taxon>
        <taxon>Toxicofera</taxon>
        <taxon>Anguimorpha</taxon>
        <taxon>Paleoanguimorpha</taxon>
        <taxon>Varanoidea</taxon>
        <taxon>Varanidae</taxon>
        <taxon>Varanus</taxon>
    </lineage>
</organism>
<dbReference type="Gene3D" id="2.10.210.10">
    <property type="entry name" value="Cytochrome Bc1 Complex, Chain I"/>
    <property type="match status" value="1"/>
</dbReference>
<dbReference type="SUPFAM" id="SSF50022">
    <property type="entry name" value="ISP domain"/>
    <property type="match status" value="1"/>
</dbReference>
<dbReference type="InterPro" id="IPR011070">
    <property type="entry name" value="Globular_prot_asu/bsu"/>
</dbReference>
<evidence type="ECO:0000256" key="1">
    <source>
        <dbReference type="SAM" id="MobiDB-lite"/>
    </source>
</evidence>
<keyword evidence="5" id="KW-1185">Reference proteome</keyword>
<feature type="domain" description="Cytochrome b-c1 complex subunit Rieske transmembrane" evidence="2">
    <location>
        <begin position="112"/>
        <end position="177"/>
    </location>
</feature>
<dbReference type="Gene3D" id="2.102.10.10">
    <property type="entry name" value="Rieske [2Fe-2S] iron-sulphur domain"/>
    <property type="match status" value="1"/>
</dbReference>
<dbReference type="PANTHER" id="PTHR10134">
    <property type="entry name" value="CYTOCHROME B-C1 COMPLEX SUBUNIT RIESKE, MITOCHONDRIAL"/>
    <property type="match status" value="1"/>
</dbReference>
<dbReference type="SUPFAM" id="SSF56568">
    <property type="entry name" value="Non-globular alpha+beta subunits of globular proteins"/>
    <property type="match status" value="1"/>
</dbReference>
<dbReference type="SUPFAM" id="SSF81502">
    <property type="entry name" value="ISP transmembrane anchor"/>
    <property type="match status" value="1"/>
</dbReference>
<dbReference type="InterPro" id="IPR036922">
    <property type="entry name" value="Rieske_2Fe-2S_sf"/>
</dbReference>
<feature type="domain" description="Ubiquinol-cytochrome c reductase iron-sulphur subunit N-terminal" evidence="3">
    <location>
        <begin position="34"/>
        <end position="109"/>
    </location>
</feature>
<dbReference type="Ensembl" id="ENSVKKT00000004463.1">
    <property type="protein sequence ID" value="ENSVKKP00000004338.1"/>
    <property type="gene ID" value="ENSVKKG00000003243.1"/>
</dbReference>
<dbReference type="Pfam" id="PF02921">
    <property type="entry name" value="UCR_TM"/>
    <property type="match status" value="1"/>
</dbReference>
<accession>A0A8D2IT71</accession>